<comment type="caution">
    <text evidence="13">The sequence shown here is derived from an EMBL/GenBank/DDBJ whole genome shotgun (WGS) entry which is preliminary data.</text>
</comment>
<evidence type="ECO:0000256" key="9">
    <source>
        <dbReference type="ARBA" id="ARBA00023136"/>
    </source>
</evidence>
<accession>A0A562IYY8</accession>
<keyword evidence="1 11" id="KW-1003">Cell membrane</keyword>
<evidence type="ECO:0000256" key="8">
    <source>
        <dbReference type="ARBA" id="ARBA00022989"/>
    </source>
</evidence>
<dbReference type="AlphaFoldDB" id="A0A562IYY8"/>
<gene>
    <name evidence="11" type="primary">mtgA</name>
    <name evidence="13" type="ORF">LX59_01057</name>
</gene>
<organism evidence="13 14">
    <name type="scientific">Azomonas agilis</name>
    <dbReference type="NCBI Taxonomy" id="116849"/>
    <lineage>
        <taxon>Bacteria</taxon>
        <taxon>Pseudomonadati</taxon>
        <taxon>Pseudomonadota</taxon>
        <taxon>Gammaproteobacteria</taxon>
        <taxon>Pseudomonadales</taxon>
        <taxon>Pseudomonadaceae</taxon>
        <taxon>Azomonas</taxon>
    </lineage>
</organism>
<proteinExistence type="inferred from homology"/>
<dbReference type="NCBIfam" id="TIGR02070">
    <property type="entry name" value="mono_pep_trsgly"/>
    <property type="match status" value="1"/>
</dbReference>
<evidence type="ECO:0000259" key="12">
    <source>
        <dbReference type="Pfam" id="PF00912"/>
    </source>
</evidence>
<dbReference type="GO" id="GO:0009252">
    <property type="term" value="P:peptidoglycan biosynthetic process"/>
    <property type="evidence" value="ECO:0007669"/>
    <property type="project" value="UniProtKB-UniRule"/>
</dbReference>
<dbReference type="GO" id="GO:0071555">
    <property type="term" value="P:cell wall organization"/>
    <property type="evidence" value="ECO:0007669"/>
    <property type="project" value="UniProtKB-KW"/>
</dbReference>
<dbReference type="RefSeq" id="WP_144570793.1">
    <property type="nucleotide sequence ID" value="NZ_VLKG01000003.1"/>
</dbReference>
<comment type="similarity">
    <text evidence="11">Belongs to the glycosyltransferase 51 family.</text>
</comment>
<keyword evidence="14" id="KW-1185">Reference proteome</keyword>
<keyword evidence="6 11" id="KW-0133">Cell shape</keyword>
<dbReference type="GO" id="GO:0009274">
    <property type="term" value="C:peptidoglycan-based cell wall"/>
    <property type="evidence" value="ECO:0007669"/>
    <property type="project" value="InterPro"/>
</dbReference>
<reference evidence="13 14" key="1">
    <citation type="submission" date="2019-07" db="EMBL/GenBank/DDBJ databases">
        <title>Genomic Encyclopedia of Type Strains, Phase I: the one thousand microbial genomes (KMG-I) project.</title>
        <authorList>
            <person name="Kyrpides N."/>
        </authorList>
    </citation>
    <scope>NUCLEOTIDE SEQUENCE [LARGE SCALE GENOMIC DNA]</scope>
    <source>
        <strain evidence="13 14">DSM 375</strain>
    </source>
</reference>
<comment type="function">
    <text evidence="11">Peptidoglycan polymerase that catalyzes glycan chain elongation from lipid-linked precursors.</text>
</comment>
<dbReference type="UniPathway" id="UPA00219"/>
<feature type="domain" description="Glycosyl transferase family 51" evidence="12">
    <location>
        <begin position="54"/>
        <end position="217"/>
    </location>
</feature>
<protein>
    <recommendedName>
        <fullName evidence="11">Biosynthetic peptidoglycan transglycosylase</fullName>
        <ecNumber evidence="11">2.4.99.28</ecNumber>
    </recommendedName>
    <alternativeName>
        <fullName evidence="11">Glycan polymerase</fullName>
    </alternativeName>
    <alternativeName>
        <fullName evidence="11">Peptidoglycan glycosyltransferase MtgA</fullName>
        <shortName evidence="11">PGT</shortName>
    </alternativeName>
</protein>
<name>A0A562IYY8_9GAMM</name>
<evidence type="ECO:0000256" key="3">
    <source>
        <dbReference type="ARBA" id="ARBA00022676"/>
    </source>
</evidence>
<keyword evidence="8 11" id="KW-1133">Transmembrane helix</keyword>
<comment type="subcellular location">
    <subcellularLocation>
        <location evidence="11">Cell inner membrane</location>
        <topology evidence="11">Single-pass membrane protein</topology>
    </subcellularLocation>
</comment>
<dbReference type="GO" id="GO:0008955">
    <property type="term" value="F:peptidoglycan glycosyltransferase activity"/>
    <property type="evidence" value="ECO:0007669"/>
    <property type="project" value="UniProtKB-UniRule"/>
</dbReference>
<keyword evidence="7 11" id="KW-0573">Peptidoglycan synthesis</keyword>
<evidence type="ECO:0000256" key="6">
    <source>
        <dbReference type="ARBA" id="ARBA00022960"/>
    </source>
</evidence>
<dbReference type="GO" id="GO:0008360">
    <property type="term" value="P:regulation of cell shape"/>
    <property type="evidence" value="ECO:0007669"/>
    <property type="project" value="UniProtKB-KW"/>
</dbReference>
<dbReference type="Proteomes" id="UP000319627">
    <property type="component" value="Unassembled WGS sequence"/>
</dbReference>
<evidence type="ECO:0000256" key="11">
    <source>
        <dbReference type="HAMAP-Rule" id="MF_00766"/>
    </source>
</evidence>
<comment type="pathway">
    <text evidence="11">Cell wall biogenesis; peptidoglycan biosynthesis.</text>
</comment>
<dbReference type="Gene3D" id="1.10.3810.10">
    <property type="entry name" value="Biosynthetic peptidoglycan transglycosylase-like"/>
    <property type="match status" value="1"/>
</dbReference>
<dbReference type="InterPro" id="IPR011812">
    <property type="entry name" value="Pep_trsgly"/>
</dbReference>
<keyword evidence="3 11" id="KW-0328">Glycosyltransferase</keyword>
<dbReference type="Pfam" id="PF00912">
    <property type="entry name" value="Transgly"/>
    <property type="match status" value="1"/>
</dbReference>
<dbReference type="EMBL" id="VLKG01000003">
    <property type="protein sequence ID" value="TWH76138.1"/>
    <property type="molecule type" value="Genomic_DNA"/>
</dbReference>
<dbReference type="OrthoDB" id="9766909at2"/>
<dbReference type="InterPro" id="IPR036950">
    <property type="entry name" value="PBP_transglycosylase"/>
</dbReference>
<evidence type="ECO:0000313" key="13">
    <source>
        <dbReference type="EMBL" id="TWH76138.1"/>
    </source>
</evidence>
<dbReference type="GO" id="GO:0016763">
    <property type="term" value="F:pentosyltransferase activity"/>
    <property type="evidence" value="ECO:0007669"/>
    <property type="project" value="InterPro"/>
</dbReference>
<evidence type="ECO:0000256" key="5">
    <source>
        <dbReference type="ARBA" id="ARBA00022692"/>
    </source>
</evidence>
<dbReference type="InterPro" id="IPR001264">
    <property type="entry name" value="Glyco_trans_51"/>
</dbReference>
<dbReference type="PANTHER" id="PTHR30400">
    <property type="entry name" value="MONOFUNCTIONAL BIOSYNTHETIC PEPTIDOGLYCAN TRANSGLYCOSYLASE"/>
    <property type="match status" value="1"/>
</dbReference>
<dbReference type="EC" id="2.4.99.28" evidence="11"/>
<keyword evidence="10 11" id="KW-0961">Cell wall biogenesis/degradation</keyword>
<dbReference type="HAMAP" id="MF_00766">
    <property type="entry name" value="PGT_MtgA"/>
    <property type="match status" value="1"/>
</dbReference>
<evidence type="ECO:0000256" key="1">
    <source>
        <dbReference type="ARBA" id="ARBA00022475"/>
    </source>
</evidence>
<evidence type="ECO:0000256" key="10">
    <source>
        <dbReference type="ARBA" id="ARBA00023316"/>
    </source>
</evidence>
<evidence type="ECO:0000256" key="4">
    <source>
        <dbReference type="ARBA" id="ARBA00022679"/>
    </source>
</evidence>
<comment type="catalytic activity">
    <reaction evidence="11">
        <text>[GlcNAc-(1-&gt;4)-Mur2Ac(oyl-L-Ala-gamma-D-Glu-L-Lys-D-Ala-D-Ala)](n)-di-trans,octa-cis-undecaprenyl diphosphate + beta-D-GlcNAc-(1-&gt;4)-Mur2Ac(oyl-L-Ala-gamma-D-Glu-L-Lys-D-Ala-D-Ala)-di-trans,octa-cis-undecaprenyl diphosphate = [GlcNAc-(1-&gt;4)-Mur2Ac(oyl-L-Ala-gamma-D-Glu-L-Lys-D-Ala-D-Ala)](n+1)-di-trans,octa-cis-undecaprenyl diphosphate + di-trans,octa-cis-undecaprenyl diphosphate + H(+)</text>
        <dbReference type="Rhea" id="RHEA:23708"/>
        <dbReference type="Rhea" id="RHEA-COMP:9602"/>
        <dbReference type="Rhea" id="RHEA-COMP:9603"/>
        <dbReference type="ChEBI" id="CHEBI:15378"/>
        <dbReference type="ChEBI" id="CHEBI:58405"/>
        <dbReference type="ChEBI" id="CHEBI:60033"/>
        <dbReference type="ChEBI" id="CHEBI:78435"/>
        <dbReference type="EC" id="2.4.99.28"/>
    </reaction>
</comment>
<dbReference type="SUPFAM" id="SSF53955">
    <property type="entry name" value="Lysozyme-like"/>
    <property type="match status" value="1"/>
</dbReference>
<keyword evidence="2 11" id="KW-0997">Cell inner membrane</keyword>
<feature type="transmembrane region" description="Helical" evidence="11">
    <location>
        <begin position="12"/>
        <end position="30"/>
    </location>
</feature>
<dbReference type="InterPro" id="IPR023346">
    <property type="entry name" value="Lysozyme-like_dom_sf"/>
</dbReference>
<dbReference type="GO" id="GO:0005886">
    <property type="term" value="C:plasma membrane"/>
    <property type="evidence" value="ECO:0007669"/>
    <property type="project" value="UniProtKB-SubCell"/>
</dbReference>
<sequence>MIPRLLRHLLQILAFLILFSILIVWIGRWVNPTSTALMFERRVQAWWAQEPLDIKHQWQDWDQLSEALKVAVLAAEDQKFIEHRGFDLEAIQAALVHNRQGKSVRGASTLTQQLAKNLFLWSDRSWLRKGIEAWFTFLLEHFWSKQRILEVYLNSVEWGKGIFGAEAAAQYYFGVSAQALNAQQASLLAAILPNPRYWSASQPSAYVTRKSAWIRQQVHQLGGNQHLKPLNSD</sequence>
<evidence type="ECO:0000256" key="7">
    <source>
        <dbReference type="ARBA" id="ARBA00022984"/>
    </source>
</evidence>
<dbReference type="PANTHER" id="PTHR30400:SF0">
    <property type="entry name" value="BIOSYNTHETIC PEPTIDOGLYCAN TRANSGLYCOSYLASE"/>
    <property type="match status" value="1"/>
</dbReference>
<keyword evidence="9 11" id="KW-0472">Membrane</keyword>
<keyword evidence="5 11" id="KW-0812">Transmembrane</keyword>
<evidence type="ECO:0000256" key="2">
    <source>
        <dbReference type="ARBA" id="ARBA00022519"/>
    </source>
</evidence>
<evidence type="ECO:0000313" key="14">
    <source>
        <dbReference type="Proteomes" id="UP000319627"/>
    </source>
</evidence>
<keyword evidence="4 11" id="KW-0808">Transferase</keyword>